<keyword evidence="5" id="KW-1185">Reference proteome</keyword>
<dbReference type="Pfam" id="PF01968">
    <property type="entry name" value="Hydantoinase_A"/>
    <property type="match status" value="1"/>
</dbReference>
<evidence type="ECO:0000259" key="1">
    <source>
        <dbReference type="Pfam" id="PF01968"/>
    </source>
</evidence>
<dbReference type="InterPro" id="IPR045079">
    <property type="entry name" value="Oxoprolinase-like"/>
</dbReference>
<dbReference type="Proteomes" id="UP000528322">
    <property type="component" value="Unassembled WGS sequence"/>
</dbReference>
<dbReference type="Pfam" id="PF19278">
    <property type="entry name" value="Hydant_A_C"/>
    <property type="match status" value="1"/>
</dbReference>
<reference evidence="4 5" key="1">
    <citation type="submission" date="2020-08" db="EMBL/GenBank/DDBJ databases">
        <title>Genomic Encyclopedia of Type Strains, Phase IV (KMG-IV): sequencing the most valuable type-strain genomes for metagenomic binning, comparative biology and taxonomic classification.</title>
        <authorList>
            <person name="Goeker M."/>
        </authorList>
    </citation>
    <scope>NUCLEOTIDE SEQUENCE [LARGE SCALE GENOMIC DNA]</scope>
    <source>
        <strain evidence="4 5">DSM 22071</strain>
    </source>
</reference>
<dbReference type="EC" id="3.5.2.14" evidence="4"/>
<feature type="domain" description="Hydantoinase/oxoprolinase N-terminal" evidence="2">
    <location>
        <begin position="3"/>
        <end position="172"/>
    </location>
</feature>
<evidence type="ECO:0000313" key="5">
    <source>
        <dbReference type="Proteomes" id="UP000528322"/>
    </source>
</evidence>
<dbReference type="GO" id="GO:0047423">
    <property type="term" value="F:N-methylhydantoinase (ATP-hydrolyzing) activity"/>
    <property type="evidence" value="ECO:0007669"/>
    <property type="project" value="UniProtKB-EC"/>
</dbReference>
<evidence type="ECO:0000259" key="3">
    <source>
        <dbReference type="Pfam" id="PF19278"/>
    </source>
</evidence>
<dbReference type="RefSeq" id="WP_183730013.1">
    <property type="nucleotide sequence ID" value="NZ_JACHID010000003.1"/>
</dbReference>
<evidence type="ECO:0000259" key="2">
    <source>
        <dbReference type="Pfam" id="PF05378"/>
    </source>
</evidence>
<dbReference type="GO" id="GO:0005829">
    <property type="term" value="C:cytosol"/>
    <property type="evidence" value="ECO:0007669"/>
    <property type="project" value="TreeGrafter"/>
</dbReference>
<protein>
    <submittedName>
        <fullName evidence="4">N-methylhydantoinase A</fullName>
        <ecNumber evidence="4">3.5.2.14</ecNumber>
    </submittedName>
</protein>
<dbReference type="EMBL" id="JACHID010000003">
    <property type="protein sequence ID" value="MBB5021399.1"/>
    <property type="molecule type" value="Genomic_DNA"/>
</dbReference>
<feature type="domain" description="Acetophenone carboxylase-like C-terminal" evidence="3">
    <location>
        <begin position="487"/>
        <end position="647"/>
    </location>
</feature>
<comment type="caution">
    <text evidence="4">The sequence shown here is derived from an EMBL/GenBank/DDBJ whole genome shotgun (WGS) entry which is preliminary data.</text>
</comment>
<dbReference type="InterPro" id="IPR002821">
    <property type="entry name" value="Hydantoinase_A"/>
</dbReference>
<dbReference type="PANTHER" id="PTHR11365">
    <property type="entry name" value="5-OXOPROLINASE RELATED"/>
    <property type="match status" value="1"/>
</dbReference>
<dbReference type="PANTHER" id="PTHR11365:SF23">
    <property type="entry name" value="HYPOTHETICAL 5-OXOPROLINASE (EUROFUNG)-RELATED"/>
    <property type="match status" value="1"/>
</dbReference>
<dbReference type="AlphaFoldDB" id="A0A7W7Y3S2"/>
<evidence type="ECO:0000313" key="4">
    <source>
        <dbReference type="EMBL" id="MBB5021399.1"/>
    </source>
</evidence>
<sequence length="655" mass="71511">MMHIGVDTGGTFTDFVYCQDGCWQVYKVLSTPDNPSRAVLEGITHIAGMTDVQVVHGSTVATNAILEHKGATIALVTNEGFEDVLAIGRQNRTELYQLDYQRAIPLVPSERRFGIAGRISSEGKEIEPLDLTQLSKLQHQIKSSGAQAVAVCLLFSYLNPDHEDRVRELLQNLDIPICLSHEILAEFREFERTSTTVINAYVLPKMKDYIHHIAERVHTERLSIMQSNGGSISAQTAMEQSVRTILSGPAGGSVGAYAVGSAAGYSRLVTFDMGGTSTDVCLMDGNLPMTMESAIADFPVKVPMIDIHTVGAGGGSIAQLDQGGALQVGPESAGAAPGPICYGTGTNITVTDANLYLGRLVPEYFLDGGMSLHPERLHLHFDQLANKAGISPTELAKGIITIANANMERAVRVISVERGYNPAEFTLLCFGGAGGLHAASLAKSLGMPQVLVPRNPGILSALGMLMSDVVKDYSLTVMYQQERLDSCELKEHFEAMEQQARCELMEEGIKEHQVYMERSLDMRYCGQSFELMVNWCEDMIEAFHTEHHRCYGYRNETASIEVVNVRLRARGIPEKPPLETLDRGGGELPIQAVVGKANVVWEERELTPVIQRDALLAGNTFQGPAIVVEYTSTIAVPPYARCQVDNWGNLIIDGW</sequence>
<dbReference type="InterPro" id="IPR008040">
    <property type="entry name" value="Hydant_A_N"/>
</dbReference>
<keyword evidence="4" id="KW-0378">Hydrolase</keyword>
<dbReference type="Pfam" id="PF05378">
    <property type="entry name" value="Hydant_A_N"/>
    <property type="match status" value="1"/>
</dbReference>
<feature type="domain" description="Hydantoinase A/oxoprolinase" evidence="1">
    <location>
        <begin position="192"/>
        <end position="472"/>
    </location>
</feature>
<dbReference type="GO" id="GO:0017168">
    <property type="term" value="F:5-oxoprolinase (ATP-hydrolyzing) activity"/>
    <property type="evidence" value="ECO:0007669"/>
    <property type="project" value="TreeGrafter"/>
</dbReference>
<organism evidence="4 5">
    <name type="scientific">Desulfurispira natronophila</name>
    <dbReference type="NCBI Taxonomy" id="682562"/>
    <lineage>
        <taxon>Bacteria</taxon>
        <taxon>Pseudomonadati</taxon>
        <taxon>Chrysiogenota</taxon>
        <taxon>Chrysiogenia</taxon>
        <taxon>Chrysiogenales</taxon>
        <taxon>Chrysiogenaceae</taxon>
        <taxon>Desulfurispira</taxon>
    </lineage>
</organism>
<proteinExistence type="predicted"/>
<gene>
    <name evidence="4" type="ORF">HNR37_000708</name>
</gene>
<accession>A0A7W7Y3S2</accession>
<dbReference type="InterPro" id="IPR049517">
    <property type="entry name" value="ACX-like_C"/>
</dbReference>
<dbReference type="GO" id="GO:0006749">
    <property type="term" value="P:glutathione metabolic process"/>
    <property type="evidence" value="ECO:0007669"/>
    <property type="project" value="TreeGrafter"/>
</dbReference>
<name>A0A7W7Y3S2_9BACT</name>